<evidence type="ECO:0000259" key="1">
    <source>
        <dbReference type="Pfam" id="PF09317"/>
    </source>
</evidence>
<dbReference type="GO" id="GO:0003995">
    <property type="term" value="F:acyl-CoA dehydrogenase activity"/>
    <property type="evidence" value="ECO:0007669"/>
    <property type="project" value="InterPro"/>
</dbReference>
<comment type="caution">
    <text evidence="2">The sequence shown here is derived from an EMBL/GenBank/DDBJ whole genome shotgun (WGS) entry which is preliminary data.</text>
</comment>
<organism evidence="2">
    <name type="scientific">mine drainage metagenome</name>
    <dbReference type="NCBI Taxonomy" id="410659"/>
    <lineage>
        <taxon>unclassified sequences</taxon>
        <taxon>metagenomes</taxon>
        <taxon>ecological metagenomes</taxon>
    </lineage>
</organism>
<evidence type="ECO:0000313" key="2">
    <source>
        <dbReference type="EMBL" id="EQD56111.1"/>
    </source>
</evidence>
<dbReference type="EMBL" id="AUZX01008384">
    <property type="protein sequence ID" value="EQD56111.1"/>
    <property type="molecule type" value="Genomic_DNA"/>
</dbReference>
<dbReference type="EC" id="1.3.99.-" evidence="2"/>
<reference evidence="2" key="2">
    <citation type="journal article" date="2014" name="ISME J.">
        <title>Microbial stratification in low pH oxic and suboxic macroscopic growths along an acid mine drainage.</title>
        <authorList>
            <person name="Mendez-Garcia C."/>
            <person name="Mesa V."/>
            <person name="Sprenger R.R."/>
            <person name="Richter M."/>
            <person name="Diez M.S."/>
            <person name="Solano J."/>
            <person name="Bargiela R."/>
            <person name="Golyshina O.V."/>
            <person name="Manteca A."/>
            <person name="Ramos J.L."/>
            <person name="Gallego J.R."/>
            <person name="Llorente I."/>
            <person name="Martins Dos Santos V.A."/>
            <person name="Jensen O.N."/>
            <person name="Pelaez A.I."/>
            <person name="Sanchez J."/>
            <person name="Ferrer M."/>
        </authorList>
    </citation>
    <scope>NUCLEOTIDE SEQUENCE</scope>
</reference>
<name>T1A659_9ZZZZ</name>
<keyword evidence="2" id="KW-0560">Oxidoreductase</keyword>
<sequence length="97" mass="9917">SANHPVGRLHALLADVVAAEPVERKLQKALKAGLVKAHEYAAQVDAAVRAGAITASEGALLKHVREAGAEFINVDDFDPADLRAGAAARATPASADA</sequence>
<gene>
    <name evidence="2" type="ORF">B1A_11684</name>
</gene>
<dbReference type="InterPro" id="IPR015396">
    <property type="entry name" value="FadE_C"/>
</dbReference>
<feature type="domain" description="Acyl-CoA dehydrogenase C-terminal bacterial-type" evidence="1">
    <location>
        <begin position="3"/>
        <end position="77"/>
    </location>
</feature>
<feature type="non-terminal residue" evidence="2">
    <location>
        <position position="97"/>
    </location>
</feature>
<proteinExistence type="predicted"/>
<dbReference type="GO" id="GO:0033539">
    <property type="term" value="P:fatty acid beta-oxidation using acyl-CoA dehydrogenase"/>
    <property type="evidence" value="ECO:0007669"/>
    <property type="project" value="InterPro"/>
</dbReference>
<feature type="non-terminal residue" evidence="2">
    <location>
        <position position="1"/>
    </location>
</feature>
<dbReference type="Pfam" id="PF09317">
    <property type="entry name" value="ACDH_C"/>
    <property type="match status" value="1"/>
</dbReference>
<accession>T1A659</accession>
<reference evidence="2" key="1">
    <citation type="submission" date="2013-08" db="EMBL/GenBank/DDBJ databases">
        <authorList>
            <person name="Mendez C."/>
            <person name="Richter M."/>
            <person name="Ferrer M."/>
            <person name="Sanchez J."/>
        </authorList>
    </citation>
    <scope>NUCLEOTIDE SEQUENCE</scope>
</reference>
<dbReference type="AlphaFoldDB" id="T1A659"/>
<protein>
    <submittedName>
        <fullName evidence="2">Protein containing DUF1974</fullName>
        <ecNumber evidence="2">1.3.99.-</ecNumber>
    </submittedName>
</protein>